<name>A0A4Y9Z7B3_9AGAM</name>
<organism evidence="2 3">
    <name type="scientific">Dentipellis fragilis</name>
    <dbReference type="NCBI Taxonomy" id="205917"/>
    <lineage>
        <taxon>Eukaryota</taxon>
        <taxon>Fungi</taxon>
        <taxon>Dikarya</taxon>
        <taxon>Basidiomycota</taxon>
        <taxon>Agaricomycotina</taxon>
        <taxon>Agaricomycetes</taxon>
        <taxon>Russulales</taxon>
        <taxon>Hericiaceae</taxon>
        <taxon>Dentipellis</taxon>
    </lineage>
</organism>
<dbReference type="AlphaFoldDB" id="A0A4Y9Z7B3"/>
<sequence>MTHDHEEGVHHDDPHLEGDTVTQQALPLSISPASTLPVDSSPSGLGSPSIHRNNHYYRGRLKSHPVQILHRALVSKMVQTLSRAQSYWLDAAHSRMALVKEASSSNNPTGALSLVDDEITSMLEAIRAMRTFRNTLSPLASKLLPELLAYIFGLCMEGVPPNISTKIMWARDKTRVHPSWIPLTQVCQHWRIVALQTPALWANLAGEYGDRWLWEMVERSKTAPVTFTSITSAFDKSVLSTIMHRVRSISIVSEEHGFEDIMGALKTPAPLLEYLDISKHGIRSDVFNRSLPPDVFAGVAPNLRGLHLGACTFPLITPISPILLCLTHLKVSSHGKPKQMIPTPAEATFHSHLFSALPLMGNLENLTLIYCLPHSARIQSHIPGSILPLAKLKNLALHDDTADCGSFLSYLRIPSGTQVTLHLDTCYYHDVSIVHASESMIAALRLQPIIRQSFQTLMISLTPSKPPIDAKLGMFAWKDFVYPASSPDFAIYFEGSFLGGSQSRLSESLTLIQAICGVLPFEDVRSVYFNEQPCDGETQLLIPIGSENAQFGTTFSSAVFQASVDICKGFTQLETIQVGTRTQLSALMTTLSLSETEESFPGLRTLALVGLDFSSPDASESGGSLGQEADNLLGMLSSCFRQRKALNAEIKLHIKDCLIPEKWAQCLEQETEVVWHHQEDPPQLISGN</sequence>
<dbReference type="InterPro" id="IPR032675">
    <property type="entry name" value="LRR_dom_sf"/>
</dbReference>
<reference evidence="2 3" key="1">
    <citation type="submission" date="2019-02" db="EMBL/GenBank/DDBJ databases">
        <title>Genome sequencing of the rare red list fungi Dentipellis fragilis.</title>
        <authorList>
            <person name="Buettner E."/>
            <person name="Kellner H."/>
        </authorList>
    </citation>
    <scope>NUCLEOTIDE SEQUENCE [LARGE SCALE GENOMIC DNA]</scope>
    <source>
        <strain evidence="2 3">DSM 105465</strain>
    </source>
</reference>
<accession>A0A4Y9Z7B3</accession>
<comment type="caution">
    <text evidence="2">The sequence shown here is derived from an EMBL/GenBank/DDBJ whole genome shotgun (WGS) entry which is preliminary data.</text>
</comment>
<dbReference type="Proteomes" id="UP000298327">
    <property type="component" value="Unassembled WGS sequence"/>
</dbReference>
<keyword evidence="3" id="KW-1185">Reference proteome</keyword>
<proteinExistence type="predicted"/>
<protein>
    <submittedName>
        <fullName evidence="2">Uncharacterized protein</fullName>
    </submittedName>
</protein>
<feature type="compositionally biased region" description="Polar residues" evidence="1">
    <location>
        <begin position="32"/>
        <end position="46"/>
    </location>
</feature>
<dbReference type="SUPFAM" id="SSF52047">
    <property type="entry name" value="RNI-like"/>
    <property type="match status" value="1"/>
</dbReference>
<dbReference type="Gene3D" id="3.80.10.10">
    <property type="entry name" value="Ribonuclease Inhibitor"/>
    <property type="match status" value="1"/>
</dbReference>
<evidence type="ECO:0000256" key="1">
    <source>
        <dbReference type="SAM" id="MobiDB-lite"/>
    </source>
</evidence>
<dbReference type="OrthoDB" id="2269034at2759"/>
<evidence type="ECO:0000313" key="2">
    <source>
        <dbReference type="EMBL" id="TFY69733.1"/>
    </source>
</evidence>
<dbReference type="EMBL" id="SEOQ01000129">
    <property type="protein sequence ID" value="TFY69733.1"/>
    <property type="molecule type" value="Genomic_DNA"/>
</dbReference>
<feature type="region of interest" description="Disordered" evidence="1">
    <location>
        <begin position="32"/>
        <end position="51"/>
    </location>
</feature>
<gene>
    <name evidence="2" type="ORF">EVG20_g3017</name>
</gene>
<evidence type="ECO:0000313" key="3">
    <source>
        <dbReference type="Proteomes" id="UP000298327"/>
    </source>
</evidence>